<dbReference type="EMBL" id="LR746269">
    <property type="protein sequence ID" value="CAA7398598.1"/>
    <property type="molecule type" value="Genomic_DNA"/>
</dbReference>
<dbReference type="PANTHER" id="PTHR33124">
    <property type="entry name" value="TRANSCRIPTION FACTOR IBH1-LIKE 1"/>
    <property type="match status" value="1"/>
</dbReference>
<keyword evidence="5" id="KW-0539">Nucleus</keyword>
<dbReference type="Pfam" id="PF26576">
    <property type="entry name" value="IBH1_N"/>
    <property type="match status" value="1"/>
</dbReference>
<dbReference type="InterPro" id="IPR059002">
    <property type="entry name" value="IBH1_N"/>
</dbReference>
<dbReference type="GO" id="GO:0046983">
    <property type="term" value="F:protein dimerization activity"/>
    <property type="evidence" value="ECO:0007669"/>
    <property type="project" value="InterPro"/>
</dbReference>
<dbReference type="SUPFAM" id="SSF47459">
    <property type="entry name" value="HLH, helix-loop-helix DNA-binding domain"/>
    <property type="match status" value="1"/>
</dbReference>
<dbReference type="PANTHER" id="PTHR33124:SF12">
    <property type="entry name" value="TRANSCRIPTION FACTOR BHLH148"/>
    <property type="match status" value="1"/>
</dbReference>
<evidence type="ECO:0000256" key="4">
    <source>
        <dbReference type="ARBA" id="ARBA00023163"/>
    </source>
</evidence>
<feature type="domain" description="BHLH" evidence="7">
    <location>
        <begin position="130"/>
        <end position="179"/>
    </location>
</feature>
<organism evidence="8 9">
    <name type="scientific">Spirodela intermedia</name>
    <name type="common">Intermediate duckweed</name>
    <dbReference type="NCBI Taxonomy" id="51605"/>
    <lineage>
        <taxon>Eukaryota</taxon>
        <taxon>Viridiplantae</taxon>
        <taxon>Streptophyta</taxon>
        <taxon>Embryophyta</taxon>
        <taxon>Tracheophyta</taxon>
        <taxon>Spermatophyta</taxon>
        <taxon>Magnoliopsida</taxon>
        <taxon>Liliopsida</taxon>
        <taxon>Araceae</taxon>
        <taxon>Lemnoideae</taxon>
        <taxon>Spirodela</taxon>
    </lineage>
</organism>
<evidence type="ECO:0000256" key="3">
    <source>
        <dbReference type="ARBA" id="ARBA00023015"/>
    </source>
</evidence>
<dbReference type="GO" id="GO:0000976">
    <property type="term" value="F:transcription cis-regulatory region binding"/>
    <property type="evidence" value="ECO:0007669"/>
    <property type="project" value="UniProtKB-ARBA"/>
</dbReference>
<evidence type="ECO:0000256" key="6">
    <source>
        <dbReference type="SAM" id="MobiDB-lite"/>
    </source>
</evidence>
<comment type="similarity">
    <text evidence="2">Belongs to the bHLH protein family.</text>
</comment>
<evidence type="ECO:0000256" key="5">
    <source>
        <dbReference type="ARBA" id="ARBA00023242"/>
    </source>
</evidence>
<dbReference type="Proteomes" id="UP000663760">
    <property type="component" value="Chromosome 6"/>
</dbReference>
<dbReference type="OrthoDB" id="1647165at2759"/>
<dbReference type="GO" id="GO:0005634">
    <property type="term" value="C:nucleus"/>
    <property type="evidence" value="ECO:0007669"/>
    <property type="project" value="UniProtKB-SubCell"/>
</dbReference>
<keyword evidence="3" id="KW-0805">Transcription regulation</keyword>
<feature type="region of interest" description="Disordered" evidence="6">
    <location>
        <begin position="1"/>
        <end position="45"/>
    </location>
</feature>
<name>A0A7I8KND5_SPIIN</name>
<reference evidence="8" key="1">
    <citation type="submission" date="2020-02" db="EMBL/GenBank/DDBJ databases">
        <authorList>
            <person name="Scholz U."/>
            <person name="Mascher M."/>
            <person name="Fiebig A."/>
        </authorList>
    </citation>
    <scope>NUCLEOTIDE SEQUENCE</scope>
</reference>
<keyword evidence="9" id="KW-1185">Reference proteome</keyword>
<dbReference type="InterPro" id="IPR044660">
    <property type="entry name" value="IBH1-like"/>
</dbReference>
<dbReference type="InterPro" id="IPR011598">
    <property type="entry name" value="bHLH_dom"/>
</dbReference>
<accession>A0A7I8KND5</accession>
<comment type="subcellular location">
    <subcellularLocation>
        <location evidence="1">Nucleus</location>
    </subcellularLocation>
</comment>
<dbReference type="GO" id="GO:0006355">
    <property type="term" value="P:regulation of DNA-templated transcription"/>
    <property type="evidence" value="ECO:0007669"/>
    <property type="project" value="InterPro"/>
</dbReference>
<evidence type="ECO:0000259" key="7">
    <source>
        <dbReference type="PROSITE" id="PS50888"/>
    </source>
</evidence>
<dbReference type="CDD" id="cd11444">
    <property type="entry name" value="bHLH_AtIBH1_like"/>
    <property type="match status" value="1"/>
</dbReference>
<dbReference type="PROSITE" id="PS50888">
    <property type="entry name" value="BHLH"/>
    <property type="match status" value="1"/>
</dbReference>
<keyword evidence="4" id="KW-0804">Transcription</keyword>
<protein>
    <recommendedName>
        <fullName evidence="7">BHLH domain-containing protein</fullName>
    </recommendedName>
</protein>
<evidence type="ECO:0000313" key="8">
    <source>
        <dbReference type="EMBL" id="CAA7398598.1"/>
    </source>
</evidence>
<evidence type="ECO:0000313" key="9">
    <source>
        <dbReference type="Proteomes" id="UP000663760"/>
    </source>
</evidence>
<feature type="region of interest" description="Disordered" evidence="6">
    <location>
        <begin position="197"/>
        <end position="221"/>
    </location>
</feature>
<evidence type="ECO:0000256" key="1">
    <source>
        <dbReference type="ARBA" id="ARBA00004123"/>
    </source>
</evidence>
<sequence>MDEEVGNREEEEGDPSKLEAEERGRKRRRPITHLQPSRWKTLGEHQSYSSKLLDALRHVGRTSKSPSPTSARAPLRSRVVREAADRVLAAAARGRTRWSHAILSNSCGLRLRRKRRIVPPRSSRWTNRGSSSLLGPSAAAKKAPSMGRKVKVLARLVPGCRKLPIPLLLEEASDYIAALEMQIRAMNTLAKVLSSVGSSGAGSSTSLPTTTATSSSPQPEA</sequence>
<gene>
    <name evidence="8" type="ORF">SI8410_06009263</name>
</gene>
<dbReference type="AlphaFoldDB" id="A0A7I8KND5"/>
<dbReference type="InterPro" id="IPR036638">
    <property type="entry name" value="HLH_DNA-bd_sf"/>
</dbReference>
<proteinExistence type="inferred from homology"/>
<dbReference type="InterPro" id="IPR044549">
    <property type="entry name" value="bHLH_AtIBH1-like"/>
</dbReference>
<feature type="region of interest" description="Disordered" evidence="6">
    <location>
        <begin position="121"/>
        <end position="145"/>
    </location>
</feature>
<evidence type="ECO:0000256" key="2">
    <source>
        <dbReference type="ARBA" id="ARBA00005510"/>
    </source>
</evidence>
<feature type="compositionally biased region" description="Basic and acidic residues" evidence="6">
    <location>
        <begin position="1"/>
        <end position="24"/>
    </location>
</feature>